<protein>
    <submittedName>
        <fullName evidence="2">Uncharacterized protein</fullName>
    </submittedName>
</protein>
<reference evidence="2 3" key="1">
    <citation type="journal article" date="2016" name="BMC Genomics">
        <title>Comparative genomic and transcriptomic analyses of the Fuzhuan brick tea-fermentation fungus Aspergillus cristatus.</title>
        <authorList>
            <person name="Ge Y."/>
            <person name="Wang Y."/>
            <person name="Liu Y."/>
            <person name="Tan Y."/>
            <person name="Ren X."/>
            <person name="Zhang X."/>
            <person name="Hyde K.D."/>
            <person name="Liu Y."/>
            <person name="Liu Z."/>
        </authorList>
    </citation>
    <scope>NUCLEOTIDE SEQUENCE [LARGE SCALE GENOMIC DNA]</scope>
    <source>
        <strain evidence="2 3">GZAAS20.1005</strain>
    </source>
</reference>
<comment type="caution">
    <text evidence="2">The sequence shown here is derived from an EMBL/GenBank/DDBJ whole genome shotgun (WGS) entry which is preliminary data.</text>
</comment>
<dbReference type="VEuPathDB" id="FungiDB:SI65_09043"/>
<dbReference type="EMBL" id="JXNT01000016">
    <property type="protein sequence ID" value="ODM15440.1"/>
    <property type="molecule type" value="Genomic_DNA"/>
</dbReference>
<name>A0A1E3B3A2_ASPCR</name>
<proteinExistence type="predicted"/>
<keyword evidence="3" id="KW-1185">Reference proteome</keyword>
<dbReference type="Proteomes" id="UP000094569">
    <property type="component" value="Unassembled WGS sequence"/>
</dbReference>
<gene>
    <name evidence="2" type="ORF">SI65_09043</name>
</gene>
<dbReference type="OrthoDB" id="5416097at2759"/>
<dbReference type="AlphaFoldDB" id="A0A1E3B3A2"/>
<feature type="region of interest" description="Disordered" evidence="1">
    <location>
        <begin position="36"/>
        <end position="175"/>
    </location>
</feature>
<evidence type="ECO:0000313" key="2">
    <source>
        <dbReference type="EMBL" id="ODM15440.1"/>
    </source>
</evidence>
<sequence length="175" mass="19137">MTTDDPKKRPLPSFQLLRMQWNLQRVATLSAAAEWREEKHGDCDDDDDAARESVHSFLSDIDEGDDNYDDDGYDDKDDDEDDDDGSDHSPFDGSPSPIKKPLTPRPSIESPISIGRPCSSRPALGARRSPSTRDLLRSPPSPTRDSVSHPSSSWGLAAAPSLGFPSASHRPNPSP</sequence>
<accession>A0A1E3B3A2</accession>
<evidence type="ECO:0000313" key="3">
    <source>
        <dbReference type="Proteomes" id="UP000094569"/>
    </source>
</evidence>
<feature type="compositionally biased region" description="Polar residues" evidence="1">
    <location>
        <begin position="143"/>
        <end position="154"/>
    </location>
</feature>
<organism evidence="2 3">
    <name type="scientific">Aspergillus cristatus</name>
    <name type="common">Chinese Fuzhuan brick tea-fermentation fungus</name>
    <name type="synonym">Eurotium cristatum</name>
    <dbReference type="NCBI Taxonomy" id="573508"/>
    <lineage>
        <taxon>Eukaryota</taxon>
        <taxon>Fungi</taxon>
        <taxon>Dikarya</taxon>
        <taxon>Ascomycota</taxon>
        <taxon>Pezizomycotina</taxon>
        <taxon>Eurotiomycetes</taxon>
        <taxon>Eurotiomycetidae</taxon>
        <taxon>Eurotiales</taxon>
        <taxon>Aspergillaceae</taxon>
        <taxon>Aspergillus</taxon>
        <taxon>Aspergillus subgen. Aspergillus</taxon>
    </lineage>
</organism>
<evidence type="ECO:0000256" key="1">
    <source>
        <dbReference type="SAM" id="MobiDB-lite"/>
    </source>
</evidence>
<feature type="compositionally biased region" description="Acidic residues" evidence="1">
    <location>
        <begin position="60"/>
        <end position="85"/>
    </location>
</feature>